<dbReference type="EMBL" id="ML978728">
    <property type="protein sequence ID" value="KAF2085791.1"/>
    <property type="molecule type" value="Genomic_DNA"/>
</dbReference>
<feature type="compositionally biased region" description="Pro residues" evidence="1">
    <location>
        <begin position="36"/>
        <end position="48"/>
    </location>
</feature>
<evidence type="ECO:0000256" key="1">
    <source>
        <dbReference type="SAM" id="MobiDB-lite"/>
    </source>
</evidence>
<proteinExistence type="predicted"/>
<evidence type="ECO:0000313" key="2">
    <source>
        <dbReference type="EMBL" id="KAF2085791.1"/>
    </source>
</evidence>
<feature type="region of interest" description="Disordered" evidence="1">
    <location>
        <begin position="1"/>
        <end position="117"/>
    </location>
</feature>
<reference evidence="2" key="1">
    <citation type="journal article" date="2020" name="Stud. Mycol.">
        <title>101 Dothideomycetes genomes: a test case for predicting lifestyles and emergence of pathogens.</title>
        <authorList>
            <person name="Haridas S."/>
            <person name="Albert R."/>
            <person name="Binder M."/>
            <person name="Bloem J."/>
            <person name="Labutti K."/>
            <person name="Salamov A."/>
            <person name="Andreopoulos B."/>
            <person name="Baker S."/>
            <person name="Barry K."/>
            <person name="Bills G."/>
            <person name="Bluhm B."/>
            <person name="Cannon C."/>
            <person name="Castanera R."/>
            <person name="Culley D."/>
            <person name="Daum C."/>
            <person name="Ezra D."/>
            <person name="Gonzalez J."/>
            <person name="Henrissat B."/>
            <person name="Kuo A."/>
            <person name="Liang C."/>
            <person name="Lipzen A."/>
            <person name="Lutzoni F."/>
            <person name="Magnuson J."/>
            <person name="Mondo S."/>
            <person name="Nolan M."/>
            <person name="Ohm R."/>
            <person name="Pangilinan J."/>
            <person name="Park H.-J."/>
            <person name="Ramirez L."/>
            <person name="Alfaro M."/>
            <person name="Sun H."/>
            <person name="Tritt A."/>
            <person name="Yoshinaga Y."/>
            <person name="Zwiers L.-H."/>
            <person name="Turgeon B."/>
            <person name="Goodwin S."/>
            <person name="Spatafora J."/>
            <person name="Crous P."/>
            <person name="Grigoriev I."/>
        </authorList>
    </citation>
    <scope>NUCLEOTIDE SEQUENCE</scope>
    <source>
        <strain evidence="2">CBS 121410</strain>
    </source>
</reference>
<accession>A0A9P4HUD7</accession>
<dbReference type="Proteomes" id="UP000799776">
    <property type="component" value="Unassembled WGS sequence"/>
</dbReference>
<feature type="region of interest" description="Disordered" evidence="1">
    <location>
        <begin position="266"/>
        <end position="287"/>
    </location>
</feature>
<gene>
    <name evidence="2" type="ORF">K490DRAFT_58418</name>
</gene>
<evidence type="ECO:0000313" key="3">
    <source>
        <dbReference type="Proteomes" id="UP000799776"/>
    </source>
</evidence>
<feature type="compositionally biased region" description="Pro residues" evidence="1">
    <location>
        <begin position="1"/>
        <end position="10"/>
    </location>
</feature>
<protein>
    <submittedName>
        <fullName evidence="2">Uncharacterized protein</fullName>
    </submittedName>
</protein>
<feature type="compositionally biased region" description="Low complexity" evidence="1">
    <location>
        <begin position="49"/>
        <end position="77"/>
    </location>
</feature>
<comment type="caution">
    <text evidence="2">The sequence shown here is derived from an EMBL/GenBank/DDBJ whole genome shotgun (WGS) entry which is preliminary data.</text>
</comment>
<keyword evidence="3" id="KW-1185">Reference proteome</keyword>
<dbReference type="AlphaFoldDB" id="A0A9P4HUD7"/>
<sequence>MPLKKSPPMPSDLTDTPLHIALEPLPAAPSISDSLSPPPSPPSIPLRPLPAATATPPKPARTISGASGRSARSARSANLRVRFEEPANSPSRDRQRSRSRSLSAAGTGTTRSEETAAAAAAIAARPVPVRRVVSVRRPVVPVRRRTLKPGETRLVPRDAHLQDAWQAFACGAATHLPPVWSAQHDHVLASLDASTWIDPVDMIAYLKEEFPELEGHSLAQAAVVARLGVLERIPGVGYWKSPLQVPTPREFARILREKKKLKFVNGRESKGKGKRVSVDEDDDFNLD</sequence>
<name>A0A9P4HUD7_9PEZI</name>
<feature type="compositionally biased region" description="Basic and acidic residues" evidence="1">
    <location>
        <begin position="81"/>
        <end position="96"/>
    </location>
</feature>
<feature type="compositionally biased region" description="Low complexity" evidence="1">
    <location>
        <begin position="24"/>
        <end position="35"/>
    </location>
</feature>
<organism evidence="2 3">
    <name type="scientific">Saccharata proteae CBS 121410</name>
    <dbReference type="NCBI Taxonomy" id="1314787"/>
    <lineage>
        <taxon>Eukaryota</taxon>
        <taxon>Fungi</taxon>
        <taxon>Dikarya</taxon>
        <taxon>Ascomycota</taxon>
        <taxon>Pezizomycotina</taxon>
        <taxon>Dothideomycetes</taxon>
        <taxon>Dothideomycetes incertae sedis</taxon>
        <taxon>Botryosphaeriales</taxon>
        <taxon>Saccharataceae</taxon>
        <taxon>Saccharata</taxon>
    </lineage>
</organism>